<feature type="compositionally biased region" description="Polar residues" evidence="3">
    <location>
        <begin position="226"/>
        <end position="244"/>
    </location>
</feature>
<evidence type="ECO:0000259" key="4">
    <source>
        <dbReference type="PROSITE" id="PS50157"/>
    </source>
</evidence>
<dbReference type="PANTHER" id="PTHR36167:SF3">
    <property type="entry name" value="C2H2 FINGER DOMAIN TRANSCRIPTION FACTOR (EUROFUNG)-RELATED"/>
    <property type="match status" value="1"/>
</dbReference>
<reference evidence="5 6" key="1">
    <citation type="submission" date="2018-02" db="EMBL/GenBank/DDBJ databases">
        <title>Genome sequence of the basidiomycete white-rot fungus Phlebia centrifuga.</title>
        <authorList>
            <person name="Granchi Z."/>
            <person name="Peng M."/>
            <person name="de Vries R.P."/>
            <person name="Hilden K."/>
            <person name="Makela M.R."/>
            <person name="Grigoriev I."/>
            <person name="Riley R."/>
        </authorList>
    </citation>
    <scope>NUCLEOTIDE SEQUENCE [LARGE SCALE GENOMIC DNA]</scope>
    <source>
        <strain evidence="5 6">FBCC195</strain>
    </source>
</reference>
<name>A0A2R6NF97_9APHY</name>
<dbReference type="PROSITE" id="PS50157">
    <property type="entry name" value="ZINC_FINGER_C2H2_2"/>
    <property type="match status" value="1"/>
</dbReference>
<feature type="compositionally biased region" description="Polar residues" evidence="3">
    <location>
        <begin position="327"/>
        <end position="342"/>
    </location>
</feature>
<feature type="region of interest" description="Disordered" evidence="3">
    <location>
        <begin position="564"/>
        <end position="611"/>
    </location>
</feature>
<feature type="compositionally biased region" description="Low complexity" evidence="3">
    <location>
        <begin position="64"/>
        <end position="81"/>
    </location>
</feature>
<gene>
    <name evidence="5" type="ORF">PHLCEN_2v13091</name>
</gene>
<feature type="region of interest" description="Disordered" evidence="3">
    <location>
        <begin position="49"/>
        <end position="145"/>
    </location>
</feature>
<dbReference type="AlphaFoldDB" id="A0A2R6NF97"/>
<keyword evidence="6" id="KW-1185">Reference proteome</keyword>
<dbReference type="PANTHER" id="PTHR36167">
    <property type="entry name" value="C2H2 FINGER DOMAIN TRANSCRIPTION FACTOR (EUROFUNG)-RELATED"/>
    <property type="match status" value="1"/>
</dbReference>
<comment type="caution">
    <text evidence="5">The sequence shown here is derived from an EMBL/GenBank/DDBJ whole genome shotgun (WGS) entry which is preliminary data.</text>
</comment>
<feature type="compositionally biased region" description="Polar residues" evidence="3">
    <location>
        <begin position="655"/>
        <end position="670"/>
    </location>
</feature>
<dbReference type="OrthoDB" id="1939603at2759"/>
<feature type="region of interest" description="Disordered" evidence="3">
    <location>
        <begin position="537"/>
        <end position="556"/>
    </location>
</feature>
<sequence>MLEHISQPTNPFVLPPDYTSYELYNPKVLPYRLPDNHDDRDDHHRQGITALDISQSPPSENSEPALSPPTSSSSPPTLSYPQHQYAHRRSESFDSDMYDRPHEGTTPPDNYSHGQGLSNYDFPYKRSAPSDLTHHPISPHSHPVQDTYHVQDERPYSVSPPVSPTHISYAQEQRQGVHHQSQLYAGPSTSYPYPLDRRFSEPAFRPQPSYPTPNSNPLPSISSSTYLPSQASSVYIHRSSSSTEGVDPSSELTYPSMDDDTPHPYSPRPSSNYTYPHRDEPSTFLPSKWEGDYADSEHAGSVSPRPPRGSFSGHLPAAGRSADMGPLTTTPIAESSSGQPVTATAAALSAHPNATTTIPGVPVEGSPADSFGLGPGEVGAGVPGGMGSAAGLGGLDRMDRMGKGRNSKTYSFVSLPGNAVKKRPRRRYDEIERLYRCSFPNCTKAYGTLNHLNAHVTMQKHGGKRSPGEFKELRKQWRMAKKEADDAERERERHERALASGGAPLHSLYSTHGQSPHGHLSYGHGHGYPLTQGPLHPHAQSMRDCQAPDNHHSHRELHENHRLNEHHRGLQVQEQQQQYQMAMMRRRGSQPYPSPHALSPSSQYSVYPGGRSSISSVSYQEDEYGLPSPVEDMRFGHQQHQQSQQDYDEDLVYRSQQQGEWHSQSQSDLRQGQVHGDLRHSHGQQMSMSLSTRPIHPYFPPTPNSTNWEPLPGSSHDSISLSTLPGSLSSTTLGGTSLSNTTLGASNLSSLSSTTLGGPVSGTALSITNTIANVNIDDDSLLTQHVSLGHNRLPSDSTLLTPYVPGHSQHQEDGRWDGDV</sequence>
<accession>A0A2R6NF97</accession>
<dbReference type="GO" id="GO:0006355">
    <property type="term" value="P:regulation of DNA-templated transcription"/>
    <property type="evidence" value="ECO:0007669"/>
    <property type="project" value="InterPro"/>
</dbReference>
<dbReference type="InterPro" id="IPR039327">
    <property type="entry name" value="CON7-like"/>
</dbReference>
<dbReference type="STRING" id="98765.A0A2R6NF97"/>
<feature type="compositionally biased region" description="Polar residues" evidence="3">
    <location>
        <begin position="170"/>
        <end position="191"/>
    </location>
</feature>
<feature type="domain" description="C2H2-type" evidence="4">
    <location>
        <begin position="435"/>
        <end position="466"/>
    </location>
</feature>
<proteinExistence type="predicted"/>
<keyword evidence="1" id="KW-0479">Metal-binding</keyword>
<dbReference type="Proteomes" id="UP000186601">
    <property type="component" value="Unassembled WGS sequence"/>
</dbReference>
<dbReference type="PROSITE" id="PS00028">
    <property type="entry name" value="ZINC_FINGER_C2H2_1"/>
    <property type="match status" value="1"/>
</dbReference>
<evidence type="ECO:0000256" key="3">
    <source>
        <dbReference type="SAM" id="MobiDB-lite"/>
    </source>
</evidence>
<feature type="compositionally biased region" description="Basic and acidic residues" evidence="3">
    <location>
        <begin position="88"/>
        <end position="103"/>
    </location>
</feature>
<dbReference type="InterPro" id="IPR013087">
    <property type="entry name" value="Znf_C2H2_type"/>
</dbReference>
<feature type="region of interest" description="Disordered" evidence="3">
    <location>
        <begin position="170"/>
        <end position="376"/>
    </location>
</feature>
<evidence type="ECO:0000256" key="1">
    <source>
        <dbReference type="PROSITE-ProRule" id="PRU00042"/>
    </source>
</evidence>
<dbReference type="EMBL" id="MLYV02001296">
    <property type="protein sequence ID" value="PSR71043.1"/>
    <property type="molecule type" value="Genomic_DNA"/>
</dbReference>
<protein>
    <recommendedName>
        <fullName evidence="4">C2H2-type domain-containing protein</fullName>
    </recommendedName>
</protein>
<dbReference type="Gene3D" id="3.30.160.60">
    <property type="entry name" value="Classic Zinc Finger"/>
    <property type="match status" value="1"/>
</dbReference>
<feature type="region of interest" description="Disordered" evidence="3">
    <location>
        <begin position="655"/>
        <end position="716"/>
    </location>
</feature>
<feature type="compositionally biased region" description="Low complexity" evidence="3">
    <location>
        <begin position="571"/>
        <end position="583"/>
    </location>
</feature>
<keyword evidence="1" id="KW-0862">Zinc</keyword>
<organism evidence="5 6">
    <name type="scientific">Hermanssonia centrifuga</name>
    <dbReference type="NCBI Taxonomy" id="98765"/>
    <lineage>
        <taxon>Eukaryota</taxon>
        <taxon>Fungi</taxon>
        <taxon>Dikarya</taxon>
        <taxon>Basidiomycota</taxon>
        <taxon>Agaricomycotina</taxon>
        <taxon>Agaricomycetes</taxon>
        <taxon>Polyporales</taxon>
        <taxon>Meruliaceae</taxon>
        <taxon>Hermanssonia</taxon>
    </lineage>
</organism>
<keyword evidence="2" id="KW-0175">Coiled coil</keyword>
<evidence type="ECO:0000256" key="2">
    <source>
        <dbReference type="SAM" id="Coils"/>
    </source>
</evidence>
<feature type="compositionally biased region" description="Polar residues" evidence="3">
    <location>
        <begin position="107"/>
        <end position="118"/>
    </location>
</feature>
<keyword evidence="1" id="KW-0863">Zinc-finger</keyword>
<feature type="coiled-coil region" evidence="2">
    <location>
        <begin position="470"/>
        <end position="497"/>
    </location>
</feature>
<dbReference type="GO" id="GO:0008270">
    <property type="term" value="F:zinc ion binding"/>
    <property type="evidence" value="ECO:0007669"/>
    <property type="project" value="UniProtKB-KW"/>
</dbReference>
<evidence type="ECO:0000313" key="5">
    <source>
        <dbReference type="EMBL" id="PSR71043.1"/>
    </source>
</evidence>
<evidence type="ECO:0000313" key="6">
    <source>
        <dbReference type="Proteomes" id="UP000186601"/>
    </source>
</evidence>
<feature type="compositionally biased region" description="Polar residues" evidence="3">
    <location>
        <begin position="52"/>
        <end position="62"/>
    </location>
</feature>
<feature type="compositionally biased region" description="Basic and acidic residues" evidence="3">
    <location>
        <begin position="289"/>
        <end position="298"/>
    </location>
</feature>
<feature type="compositionally biased region" description="Polar residues" evidence="3">
    <location>
        <begin position="683"/>
        <end position="692"/>
    </location>
</feature>